<dbReference type="Proteomes" id="UP000007062">
    <property type="component" value="Unassembled WGS sequence"/>
</dbReference>
<dbReference type="HOGENOM" id="CLU_3070521_0_0_1"/>
<evidence type="ECO:0000313" key="3">
    <source>
        <dbReference type="Proteomes" id="UP000007062"/>
    </source>
</evidence>
<reference evidence="2" key="6">
    <citation type="submission" date="2021-01" db="UniProtKB">
        <authorList>
            <consortium name="EnsemblMetazoa"/>
        </authorList>
    </citation>
    <scope>IDENTIFICATION</scope>
    <source>
        <strain evidence="2">PEST</strain>
    </source>
</reference>
<dbReference type="EMBL" id="AAAB01008394">
    <property type="protein sequence ID" value="EAU77804.1"/>
    <property type="molecule type" value="Genomic_DNA"/>
</dbReference>
<dbReference type="EnsemblMetazoa" id="AGAP012583-RA">
    <property type="protein sequence ID" value="AGAP012583-PA"/>
    <property type="gene ID" value="AGAP012583"/>
</dbReference>
<reference evidence="1" key="5">
    <citation type="submission" date="2011-05" db="EMBL/GenBank/DDBJ databases">
        <authorList>
            <consortium name="VectorBase"/>
        </authorList>
    </citation>
    <scope>NUCLEOTIDE SEQUENCE</scope>
    <source>
        <strain evidence="1">PEST</strain>
    </source>
</reference>
<name>A0NB33_ANOGA</name>
<protein>
    <submittedName>
        <fullName evidence="1">AGAP012583-PA</fullName>
    </submittedName>
</protein>
<reference evidence="1 3" key="3">
    <citation type="journal article" date="2004" name="Trends Parasitol.">
        <title>The Anopheles gambiae genome: an update.</title>
        <authorList>
            <person name="Mongin E."/>
            <person name="Louis C."/>
            <person name="Holt R.A."/>
            <person name="Birney E."/>
            <person name="Collins F.H."/>
        </authorList>
    </citation>
    <scope>NUCLEOTIDE SEQUENCE [LARGE SCALE GENOMIC DNA]</scope>
    <source>
        <strain evidence="1 3">PEST</strain>
    </source>
</reference>
<evidence type="ECO:0000313" key="1">
    <source>
        <dbReference type="EMBL" id="EAU77804.1"/>
    </source>
</evidence>
<dbReference type="PaxDb" id="7165-AGAP012583-PA"/>
<sequence length="53" mass="6306">MFLSTIDKMQLISEVRHLMLAFGKTQKEMAQEFDVWNKDVLDLFQIEDRDDEG</sequence>
<reference evidence="1" key="2">
    <citation type="submission" date="2002-03" db="EMBL/GenBank/DDBJ databases">
        <authorList>
            <consortium name="The Anopheles Genome Sequencing Consortium"/>
        </authorList>
    </citation>
    <scope>NUCLEOTIDE SEQUENCE</scope>
    <source>
        <strain evidence="1">PEST</strain>
    </source>
</reference>
<dbReference type="AlphaFoldDB" id="A0NB33"/>
<gene>
    <name evidence="1" type="ORF">AgaP_AGAP012583</name>
</gene>
<proteinExistence type="predicted"/>
<keyword evidence="3" id="KW-1185">Reference proteome</keyword>
<dbReference type="VEuPathDB" id="VectorBase:AGAP012583"/>
<evidence type="ECO:0000313" key="2">
    <source>
        <dbReference type="EnsemblMetazoa" id="AGAP012583-PA"/>
    </source>
</evidence>
<accession>A0NB33</accession>
<organism evidence="1">
    <name type="scientific">Anopheles gambiae</name>
    <name type="common">African malaria mosquito</name>
    <dbReference type="NCBI Taxonomy" id="7165"/>
    <lineage>
        <taxon>Eukaryota</taxon>
        <taxon>Metazoa</taxon>
        <taxon>Ecdysozoa</taxon>
        <taxon>Arthropoda</taxon>
        <taxon>Hexapoda</taxon>
        <taxon>Insecta</taxon>
        <taxon>Pterygota</taxon>
        <taxon>Neoptera</taxon>
        <taxon>Endopterygota</taxon>
        <taxon>Diptera</taxon>
        <taxon>Nematocera</taxon>
        <taxon>Culicoidea</taxon>
        <taxon>Culicidae</taxon>
        <taxon>Anophelinae</taxon>
        <taxon>Anopheles</taxon>
    </lineage>
</organism>
<reference evidence="1 3" key="4">
    <citation type="journal article" date="2007" name="Genome Biol.">
        <title>Update of the Anopheles gambiae PEST genome assembly.</title>
        <authorList>
            <person name="Sharakhova M.V."/>
            <person name="Hammond M.P."/>
            <person name="Lobo N.F."/>
            <person name="Krzywinski J."/>
            <person name="Unger M.F."/>
            <person name="Hillenmeyer M.E."/>
            <person name="Bruggner R.V."/>
            <person name="Birney E."/>
            <person name="Collins F.H."/>
        </authorList>
    </citation>
    <scope>NUCLEOTIDE SEQUENCE [LARGE SCALE GENOMIC DNA]</scope>
    <source>
        <strain evidence="1 3">PEST</strain>
    </source>
</reference>
<reference evidence="1 3" key="1">
    <citation type="journal article" date="2002" name="Science">
        <title>The genome sequence of the malaria mosquito Anopheles gambiae.</title>
        <authorList>
            <person name="Holt R.A."/>
            <person name="Subramanian G.M."/>
            <person name="Halpern A."/>
            <person name="Sutton G.G."/>
            <person name="Charlab R."/>
            <person name="Nusskern D.R."/>
            <person name="Wincker P."/>
            <person name="Clark A.G."/>
            <person name="Ribeiro J.M."/>
            <person name="Wides R."/>
            <person name="Salzberg S.L."/>
            <person name="Loftus B."/>
            <person name="Yandell M."/>
            <person name="Majoros W.H."/>
            <person name="Rusch D.B."/>
            <person name="Lai Z."/>
            <person name="Kraft C.L."/>
            <person name="Abril J.F."/>
            <person name="Anthouard V."/>
            <person name="Arensburger P."/>
            <person name="Atkinson P.W."/>
            <person name="Baden H."/>
            <person name="de Berardinis V."/>
            <person name="Baldwin D."/>
            <person name="Benes V."/>
            <person name="Biedler J."/>
            <person name="Blass C."/>
            <person name="Bolanos R."/>
            <person name="Boscus D."/>
            <person name="Barnstead M."/>
            <person name="Cai S."/>
            <person name="Center A."/>
            <person name="Chaturverdi K."/>
            <person name="Christophides G.K."/>
            <person name="Chrystal M.A."/>
            <person name="Clamp M."/>
            <person name="Cravchik A."/>
            <person name="Curwen V."/>
            <person name="Dana A."/>
            <person name="Delcher A."/>
            <person name="Dew I."/>
            <person name="Evans C.A."/>
            <person name="Flanigan M."/>
            <person name="Grundschober-Freimoser A."/>
            <person name="Friedli L."/>
            <person name="Gu Z."/>
            <person name="Guan P."/>
            <person name="Guigo R."/>
            <person name="Hillenmeyer M.E."/>
            <person name="Hladun S.L."/>
            <person name="Hogan J.R."/>
            <person name="Hong Y.S."/>
            <person name="Hoover J."/>
            <person name="Jaillon O."/>
            <person name="Ke Z."/>
            <person name="Kodira C."/>
            <person name="Kokoza E."/>
            <person name="Koutsos A."/>
            <person name="Letunic I."/>
            <person name="Levitsky A."/>
            <person name="Liang Y."/>
            <person name="Lin J.J."/>
            <person name="Lobo N.F."/>
            <person name="Lopez J.R."/>
            <person name="Malek J.A."/>
            <person name="McIntosh T.C."/>
            <person name="Meister S."/>
            <person name="Miller J."/>
            <person name="Mobarry C."/>
            <person name="Mongin E."/>
            <person name="Murphy S.D."/>
            <person name="O'Brochta D.A."/>
            <person name="Pfannkoch C."/>
            <person name="Qi R."/>
            <person name="Regier M.A."/>
            <person name="Remington K."/>
            <person name="Shao H."/>
            <person name="Sharakhova M.V."/>
            <person name="Sitter C.D."/>
            <person name="Shetty J."/>
            <person name="Smith T.J."/>
            <person name="Strong R."/>
            <person name="Sun J."/>
            <person name="Thomasova D."/>
            <person name="Ton L.Q."/>
            <person name="Topalis P."/>
            <person name="Tu Z."/>
            <person name="Unger M.F."/>
            <person name="Walenz B."/>
            <person name="Wang A."/>
            <person name="Wang J."/>
            <person name="Wang M."/>
            <person name="Wang X."/>
            <person name="Woodford K.J."/>
            <person name="Wortman J.R."/>
            <person name="Wu M."/>
            <person name="Yao A."/>
            <person name="Zdobnov E.M."/>
            <person name="Zhang H."/>
            <person name="Zhao Q."/>
            <person name="Zhao S."/>
            <person name="Zhu S.C."/>
            <person name="Zhimulev I."/>
            <person name="Coluzzi M."/>
            <person name="della Torre A."/>
            <person name="Roth C.W."/>
            <person name="Louis C."/>
            <person name="Kalush F."/>
            <person name="Mural R.J."/>
            <person name="Myers E.W."/>
            <person name="Adams M.D."/>
            <person name="Smith H.O."/>
            <person name="Broder S."/>
            <person name="Gardner M.J."/>
            <person name="Fraser C.M."/>
            <person name="Birney E."/>
            <person name="Bork P."/>
            <person name="Brey P.T."/>
            <person name="Venter J.C."/>
            <person name="Weissenbach J."/>
            <person name="Kafatos F.C."/>
            <person name="Collins F.H."/>
            <person name="Hoffman S.L."/>
        </authorList>
    </citation>
    <scope>NUCLEOTIDE SEQUENCE [LARGE SCALE GENOMIC DNA]</scope>
    <source>
        <strain evidence="1 3">PEST</strain>
    </source>
</reference>